<reference evidence="1" key="1">
    <citation type="submission" date="2021-04" db="EMBL/GenBank/DDBJ databases">
        <title>Taxonomic assessment of Weissella genus.</title>
        <authorList>
            <person name="Fanelli F."/>
            <person name="Chieffi D."/>
            <person name="Dell'Aquila A."/>
            <person name="Gyu-Sung C."/>
            <person name="Franz C.M.A.P."/>
            <person name="Fusco V."/>
        </authorList>
    </citation>
    <scope>NUCLEOTIDE SEQUENCE</scope>
    <source>
        <strain evidence="1">LMG 25373</strain>
    </source>
</reference>
<dbReference type="Gene3D" id="1.10.287.1890">
    <property type="match status" value="1"/>
</dbReference>
<protein>
    <submittedName>
        <fullName evidence="1">tRNA (Adenine(22)-N(1))-methyltransferase TrmK</fullName>
    </submittedName>
</protein>
<evidence type="ECO:0000313" key="2">
    <source>
        <dbReference type="Proteomes" id="UP001057481"/>
    </source>
</evidence>
<dbReference type="RefSeq" id="WP_205143664.1">
    <property type="nucleotide sequence ID" value="NZ_JAFBDN010000008.1"/>
</dbReference>
<dbReference type="Proteomes" id="UP001057481">
    <property type="component" value="Unassembled WGS sequence"/>
</dbReference>
<organism evidence="1 2">
    <name type="scientific">Periweissella beninensis</name>
    <dbReference type="NCBI Taxonomy" id="504936"/>
    <lineage>
        <taxon>Bacteria</taxon>
        <taxon>Bacillati</taxon>
        <taxon>Bacillota</taxon>
        <taxon>Bacilli</taxon>
        <taxon>Lactobacillales</taxon>
        <taxon>Lactobacillaceae</taxon>
        <taxon>Periweissella</taxon>
    </lineage>
</organism>
<dbReference type="SUPFAM" id="SSF53335">
    <property type="entry name" value="S-adenosyl-L-methionine-dependent methyltransferases"/>
    <property type="match status" value="1"/>
</dbReference>
<dbReference type="InterPro" id="IPR006901">
    <property type="entry name" value="TrmK"/>
</dbReference>
<name>A0ABT0VK75_9LACO</name>
<gene>
    <name evidence="1" type="ORF">KAK10_06435</name>
</gene>
<dbReference type="Gene3D" id="3.40.50.150">
    <property type="entry name" value="Vaccinia Virus protein VP39"/>
    <property type="match status" value="1"/>
</dbReference>
<dbReference type="InterPro" id="IPR029063">
    <property type="entry name" value="SAM-dependent_MTases_sf"/>
</dbReference>
<accession>A0ABT0VK75</accession>
<dbReference type="PIRSF" id="PIRSF018637">
    <property type="entry name" value="TrmK"/>
    <property type="match status" value="1"/>
</dbReference>
<comment type="caution">
    <text evidence="1">The sequence shown here is derived from an EMBL/GenBank/DDBJ whole genome shotgun (WGS) entry which is preliminary data.</text>
</comment>
<dbReference type="PANTHER" id="PTHR38451:SF1">
    <property type="entry name" value="TRNA (ADENINE(22)-N(1))-METHYLTRANSFERASE"/>
    <property type="match status" value="1"/>
</dbReference>
<dbReference type="PANTHER" id="PTHR38451">
    <property type="entry name" value="TRNA (ADENINE(22)-N(1))-METHYLTRANSFERASE"/>
    <property type="match status" value="1"/>
</dbReference>
<evidence type="ECO:0000313" key="1">
    <source>
        <dbReference type="EMBL" id="MCM2437543.1"/>
    </source>
</evidence>
<keyword evidence="2" id="KW-1185">Reference proteome</keyword>
<dbReference type="Pfam" id="PF04816">
    <property type="entry name" value="TrmK"/>
    <property type="match status" value="1"/>
</dbReference>
<dbReference type="EMBL" id="JAGMVS010000065">
    <property type="protein sequence ID" value="MCM2437543.1"/>
    <property type="molecule type" value="Genomic_DNA"/>
</dbReference>
<proteinExistence type="predicted"/>
<sequence length="230" mass="26176">MDAKKLSKRLAAVANMVDQNARIADIGSDHAYLPTNLVLNKKITFAVAGEVVEGPFQNAQHEIVNQQLTDRIKVRLADGLAAIKKEDNVDTVVIAGMGGLLISKILDEGNRFPNLILQPNTDEMAVRIWLQAHNYKIIKEDIVAEGQHTYEIIQAHTGKMMLNRQQLKFGPDLLKKRPEIWRQKWQHEIMRKKKVLKFLQKAKKQQERILETSQEINLIEEVLGCQLSEG</sequence>